<organism evidence="2 3">
    <name type="scientific">Proteus mirabilis</name>
    <dbReference type="NCBI Taxonomy" id="584"/>
    <lineage>
        <taxon>Bacteria</taxon>
        <taxon>Pseudomonadati</taxon>
        <taxon>Pseudomonadota</taxon>
        <taxon>Gammaproteobacteria</taxon>
        <taxon>Enterobacterales</taxon>
        <taxon>Morganellaceae</taxon>
        <taxon>Proteus</taxon>
    </lineage>
</organism>
<protein>
    <submittedName>
        <fullName evidence="2">Uncharacterized protein</fullName>
    </submittedName>
</protein>
<dbReference type="InterPro" id="IPR025686">
    <property type="entry name" value="Glucos_trans_II"/>
</dbReference>
<dbReference type="EMBL" id="UGTS01000006">
    <property type="protein sequence ID" value="SUC40280.1"/>
    <property type="molecule type" value="Genomic_DNA"/>
</dbReference>
<keyword evidence="1" id="KW-0472">Membrane</keyword>
<feature type="transmembrane region" description="Helical" evidence="1">
    <location>
        <begin position="339"/>
        <end position="356"/>
    </location>
</feature>
<feature type="transmembrane region" description="Helical" evidence="1">
    <location>
        <begin position="100"/>
        <end position="118"/>
    </location>
</feature>
<feature type="transmembrane region" description="Helical" evidence="1">
    <location>
        <begin position="69"/>
        <end position="88"/>
    </location>
</feature>
<dbReference type="RefSeq" id="WP_004243330.1">
    <property type="nucleotide sequence ID" value="NZ_CP028356.1"/>
</dbReference>
<feature type="transmembrane region" description="Helical" evidence="1">
    <location>
        <begin position="147"/>
        <end position="163"/>
    </location>
</feature>
<evidence type="ECO:0000256" key="1">
    <source>
        <dbReference type="SAM" id="Phobius"/>
    </source>
</evidence>
<proteinExistence type="predicted"/>
<keyword evidence="1" id="KW-0812">Transmembrane</keyword>
<dbReference type="Proteomes" id="UP000254191">
    <property type="component" value="Unassembled WGS sequence"/>
</dbReference>
<feature type="transmembrane region" description="Helical" evidence="1">
    <location>
        <begin position="284"/>
        <end position="306"/>
    </location>
</feature>
<reference evidence="2 3" key="1">
    <citation type="submission" date="2018-06" db="EMBL/GenBank/DDBJ databases">
        <authorList>
            <consortium name="Pathogen Informatics"/>
            <person name="Doyle S."/>
        </authorList>
    </citation>
    <scope>NUCLEOTIDE SEQUENCE [LARGE SCALE GENOMIC DNA]</scope>
    <source>
        <strain evidence="2 3">NCTC11938</strain>
    </source>
</reference>
<name>A0A379GH53_PROMI</name>
<gene>
    <name evidence="2" type="ORF">NCTC11938_04570</name>
</gene>
<evidence type="ECO:0000313" key="3">
    <source>
        <dbReference type="Proteomes" id="UP000254191"/>
    </source>
</evidence>
<dbReference type="Pfam" id="PF14264">
    <property type="entry name" value="Glucos_trans_II"/>
    <property type="match status" value="1"/>
</dbReference>
<keyword evidence="1" id="KW-1133">Transmembrane helix</keyword>
<evidence type="ECO:0000313" key="2">
    <source>
        <dbReference type="EMBL" id="SUC40280.1"/>
    </source>
</evidence>
<dbReference type="AlphaFoldDB" id="A0A379GH53"/>
<accession>A0A379GH53</accession>
<feature type="transmembrane region" description="Helical" evidence="1">
    <location>
        <begin position="7"/>
        <end position="24"/>
    </location>
</feature>
<feature type="transmembrane region" description="Helical" evidence="1">
    <location>
        <begin position="312"/>
        <end position="332"/>
    </location>
</feature>
<feature type="transmembrane region" description="Helical" evidence="1">
    <location>
        <begin position="259"/>
        <end position="277"/>
    </location>
</feature>
<sequence>MISKNKNIFFMFIMASLIFYFPIINNGIYYRDDLHRNLTGYYGWDVLGRPLANYFSRIITSSGDFLIDIFPLNIIYSCVFLSISCLLIKTNILDKYEIKNSSIISLIFILNPFFIQNMMYRFDSIQMSFAILLSICSYTYKNKNLPLYVLFSIIFGVLSLSLYQPCYNIFLAMMSIDILCMALSKKSTKETFINIYKKSLIFIVSYLLYLIIIKYIFLISNSRGDLIEFDLDSIIILSKTFNDVLDLIFLIFIDDGSKIFFIILFSLSFICYSFILYKYKNRIGLLFLIFISIVIFFISLLGPAILLKNPPIMARTIVTFPVLLMLISIPILSTNNLKYSIFIIIIPLLSMSYYISNAVSSQRDYESSFFDMINYDILNKIGSDYDKVIITGKPSYSRATSLIINNHKIVDMFVTPAFGFQASFMLTQKGVMRVEPAYGKDKIYNEFINKIKNDGVKPISCNNEYSIYYNDKIVAIKLGKC</sequence>
<feature type="transmembrane region" description="Helical" evidence="1">
    <location>
        <begin position="200"/>
        <end position="219"/>
    </location>
</feature>